<dbReference type="InterPro" id="IPR020845">
    <property type="entry name" value="AMP-binding_CS"/>
</dbReference>
<dbReference type="PANTHER" id="PTHR43201">
    <property type="entry name" value="ACYL-COA SYNTHETASE"/>
    <property type="match status" value="1"/>
</dbReference>
<gene>
    <name evidence="6" type="primary">fadD_2</name>
    <name evidence="6" type="ORF">Cme02nite_60840</name>
</gene>
<dbReference type="Pfam" id="PF13193">
    <property type="entry name" value="AMP-binding_C"/>
    <property type="match status" value="1"/>
</dbReference>
<dbReference type="EMBL" id="BONJ01000035">
    <property type="protein sequence ID" value="GIG17752.1"/>
    <property type="molecule type" value="Genomic_DNA"/>
</dbReference>
<feature type="domain" description="AMP-binding enzyme C-terminal" evidence="5">
    <location>
        <begin position="421"/>
        <end position="496"/>
    </location>
</feature>
<evidence type="ECO:0000256" key="2">
    <source>
        <dbReference type="ARBA" id="ARBA00022598"/>
    </source>
</evidence>
<proteinExistence type="inferred from homology"/>
<evidence type="ECO:0000256" key="3">
    <source>
        <dbReference type="SAM" id="MobiDB-lite"/>
    </source>
</evidence>
<dbReference type="Pfam" id="PF00501">
    <property type="entry name" value="AMP-binding"/>
    <property type="match status" value="1"/>
</dbReference>
<feature type="domain" description="AMP-dependent synthetase/ligase" evidence="4">
    <location>
        <begin position="8"/>
        <end position="373"/>
    </location>
</feature>
<dbReference type="AlphaFoldDB" id="A0A8J3LEF4"/>
<keyword evidence="2" id="KW-0436">Ligase</keyword>
<dbReference type="PANTHER" id="PTHR43201:SF5">
    <property type="entry name" value="MEDIUM-CHAIN ACYL-COA LIGASE ACSF2, MITOCHONDRIAL"/>
    <property type="match status" value="1"/>
</dbReference>
<sequence length="504" mass="52137">MNLATLLRQHAAATPDRIALRAGADSLTWAEWEARVDAAARGLHALALPASAGHPARVAIALRNDLDFTVTLLAVLRAGLVAVPCNPGFTPRELRHVLADSGAQVLVAAPELLAGVEVAHPLTALPVAEGATPAEDPGDGLALLLYTSGTEGVPKGAMLPHTALLANHRQLAAVEPPLVGPDDTVLLALPLFHAYGLNTGLGSVLFHGAAGVLLADFDPAGSAALIAEQRVTVVVGVPPMFLAWSTVPDIGERLHSVRLAVCGAAALEPAAAARFAALTGHPVQVGYGLTETAPVLASTVAAPAAKPGSIGRPLPGVELRLVNRAGEDVWRGGEPLGVDDEDDDDPDLAMPDSPGTDPGEIVARGENLFAGYWPDGRGGPDADGWWPTRDVAYADGDGDLFLVDRLGELILVSGFNVYPAEVEQVLLAHPGVAQAAVLGAPHPMTGQQVRAVVVPAPRAEVTAAELAAHCARNLARFKCPSEIEFADTLPYSVIGKVRKGLLRE</sequence>
<dbReference type="PROSITE" id="PS00455">
    <property type="entry name" value="AMP_BINDING"/>
    <property type="match status" value="1"/>
</dbReference>
<dbReference type="InterPro" id="IPR042099">
    <property type="entry name" value="ANL_N_sf"/>
</dbReference>
<evidence type="ECO:0000256" key="1">
    <source>
        <dbReference type="ARBA" id="ARBA00006432"/>
    </source>
</evidence>
<dbReference type="InterPro" id="IPR025110">
    <property type="entry name" value="AMP-bd_C"/>
</dbReference>
<feature type="region of interest" description="Disordered" evidence="3">
    <location>
        <begin position="330"/>
        <end position="360"/>
    </location>
</feature>
<dbReference type="Gene3D" id="3.30.300.30">
    <property type="match status" value="1"/>
</dbReference>
<feature type="compositionally biased region" description="Acidic residues" evidence="3">
    <location>
        <begin position="337"/>
        <end position="347"/>
    </location>
</feature>
<comment type="similarity">
    <text evidence="1">Belongs to the ATP-dependent AMP-binding enzyme family.</text>
</comment>
<evidence type="ECO:0000313" key="6">
    <source>
        <dbReference type="EMBL" id="GIG17752.1"/>
    </source>
</evidence>
<protein>
    <submittedName>
        <fullName evidence="6">Long-chain acyl-CoA synthetase</fullName>
    </submittedName>
</protein>
<dbReference type="GO" id="GO:0031956">
    <property type="term" value="F:medium-chain fatty acid-CoA ligase activity"/>
    <property type="evidence" value="ECO:0007669"/>
    <property type="project" value="TreeGrafter"/>
</dbReference>
<dbReference type="SUPFAM" id="SSF56801">
    <property type="entry name" value="Acetyl-CoA synthetase-like"/>
    <property type="match status" value="1"/>
</dbReference>
<dbReference type="RefSeq" id="WP_166386541.1">
    <property type="nucleotide sequence ID" value="NZ_BAAATT010000032.1"/>
</dbReference>
<dbReference type="Proteomes" id="UP000660339">
    <property type="component" value="Unassembled WGS sequence"/>
</dbReference>
<evidence type="ECO:0000259" key="4">
    <source>
        <dbReference type="Pfam" id="PF00501"/>
    </source>
</evidence>
<accession>A0A8J3LEF4</accession>
<evidence type="ECO:0000259" key="5">
    <source>
        <dbReference type="Pfam" id="PF13193"/>
    </source>
</evidence>
<reference evidence="6" key="1">
    <citation type="submission" date="2021-01" db="EMBL/GenBank/DDBJ databases">
        <title>Whole genome shotgun sequence of Catellatospora methionotrophica NBRC 14553.</title>
        <authorList>
            <person name="Komaki H."/>
            <person name="Tamura T."/>
        </authorList>
    </citation>
    <scope>NUCLEOTIDE SEQUENCE</scope>
    <source>
        <strain evidence="6">NBRC 14553</strain>
    </source>
</reference>
<dbReference type="InterPro" id="IPR000873">
    <property type="entry name" value="AMP-dep_synth/lig_dom"/>
</dbReference>
<organism evidence="6 7">
    <name type="scientific">Catellatospora methionotrophica</name>
    <dbReference type="NCBI Taxonomy" id="121620"/>
    <lineage>
        <taxon>Bacteria</taxon>
        <taxon>Bacillati</taxon>
        <taxon>Actinomycetota</taxon>
        <taxon>Actinomycetes</taxon>
        <taxon>Micromonosporales</taxon>
        <taxon>Micromonosporaceae</taxon>
        <taxon>Catellatospora</taxon>
    </lineage>
</organism>
<comment type="caution">
    <text evidence="6">The sequence shown here is derived from an EMBL/GenBank/DDBJ whole genome shotgun (WGS) entry which is preliminary data.</text>
</comment>
<dbReference type="GO" id="GO:0006631">
    <property type="term" value="P:fatty acid metabolic process"/>
    <property type="evidence" value="ECO:0007669"/>
    <property type="project" value="TreeGrafter"/>
</dbReference>
<keyword evidence="7" id="KW-1185">Reference proteome</keyword>
<dbReference type="Gene3D" id="3.40.50.12780">
    <property type="entry name" value="N-terminal domain of ligase-like"/>
    <property type="match status" value="1"/>
</dbReference>
<name>A0A8J3LEF4_9ACTN</name>
<dbReference type="InterPro" id="IPR045851">
    <property type="entry name" value="AMP-bd_C_sf"/>
</dbReference>
<evidence type="ECO:0000313" key="7">
    <source>
        <dbReference type="Proteomes" id="UP000660339"/>
    </source>
</evidence>